<dbReference type="Proteomes" id="UP001054821">
    <property type="component" value="Chromosome 8"/>
</dbReference>
<keyword evidence="2" id="KW-1185">Reference proteome</keyword>
<name>A0AAD4UT71_PRUDU</name>
<organism evidence="1 2">
    <name type="scientific">Prunus dulcis</name>
    <name type="common">Almond</name>
    <name type="synonym">Amygdalus dulcis</name>
    <dbReference type="NCBI Taxonomy" id="3755"/>
    <lineage>
        <taxon>Eukaryota</taxon>
        <taxon>Viridiplantae</taxon>
        <taxon>Streptophyta</taxon>
        <taxon>Embryophyta</taxon>
        <taxon>Tracheophyta</taxon>
        <taxon>Spermatophyta</taxon>
        <taxon>Magnoliopsida</taxon>
        <taxon>eudicotyledons</taxon>
        <taxon>Gunneridae</taxon>
        <taxon>Pentapetalae</taxon>
        <taxon>rosids</taxon>
        <taxon>fabids</taxon>
        <taxon>Rosales</taxon>
        <taxon>Rosaceae</taxon>
        <taxon>Amygdaloideae</taxon>
        <taxon>Amygdaleae</taxon>
        <taxon>Prunus</taxon>
    </lineage>
</organism>
<evidence type="ECO:0000313" key="1">
    <source>
        <dbReference type="EMBL" id="KAI5312344.1"/>
    </source>
</evidence>
<proteinExistence type="predicted"/>
<dbReference type="AlphaFoldDB" id="A0AAD4UT71"/>
<accession>A0AAD4UT71</accession>
<evidence type="ECO:0008006" key="3">
    <source>
        <dbReference type="Google" id="ProtNLM"/>
    </source>
</evidence>
<comment type="caution">
    <text evidence="1">The sequence shown here is derived from an EMBL/GenBank/DDBJ whole genome shotgun (WGS) entry which is preliminary data.</text>
</comment>
<evidence type="ECO:0000313" key="2">
    <source>
        <dbReference type="Proteomes" id="UP001054821"/>
    </source>
</evidence>
<dbReference type="EMBL" id="JAJFAZ020000008">
    <property type="protein sequence ID" value="KAI5312344.1"/>
    <property type="molecule type" value="Genomic_DNA"/>
</dbReference>
<protein>
    <recommendedName>
        <fullName evidence="3">Retrotransposon gag domain-containing protein</fullName>
    </recommendedName>
</protein>
<reference evidence="1 2" key="1">
    <citation type="journal article" date="2022" name="G3 (Bethesda)">
        <title>Whole-genome sequence and methylome profiling of the almond [Prunus dulcis (Mill.) D.A. Webb] cultivar 'Nonpareil'.</title>
        <authorList>
            <person name="D'Amico-Willman K.M."/>
            <person name="Ouma W.Z."/>
            <person name="Meulia T."/>
            <person name="Sideli G.M."/>
            <person name="Gradziel T.M."/>
            <person name="Fresnedo-Ramirez J."/>
        </authorList>
    </citation>
    <scope>NUCLEOTIDE SEQUENCE [LARGE SCALE GENOMIC DNA]</scope>
    <source>
        <strain evidence="1">Clone GOH B32 T37-40</strain>
    </source>
</reference>
<gene>
    <name evidence="1" type="ORF">L3X38_041517</name>
</gene>
<sequence>MKQLMMYKFLQADFEQYLYLIYHNRIQGQRTVAEYTTEFLCLAECNSLDEIDSQQVERYINVLRLSIQDRIRLQIFRIVQEVNRMTLKVELTEN</sequence>